<dbReference type="PANTHER" id="PTHR46586:SF3">
    <property type="entry name" value="ANKYRIN REPEAT-CONTAINING PROTEIN"/>
    <property type="match status" value="1"/>
</dbReference>
<evidence type="ECO:0000256" key="1">
    <source>
        <dbReference type="SAM" id="MobiDB-lite"/>
    </source>
</evidence>
<dbReference type="AlphaFoldDB" id="A0A836BXA8"/>
<evidence type="ECO:0000313" key="2">
    <source>
        <dbReference type="EMBL" id="KAG2491023.1"/>
    </source>
</evidence>
<name>A0A836BXA8_9CHLO</name>
<gene>
    <name evidence="2" type="ORF">HYH03_010695</name>
</gene>
<evidence type="ECO:0008006" key="4">
    <source>
        <dbReference type="Google" id="ProtNLM"/>
    </source>
</evidence>
<feature type="region of interest" description="Disordered" evidence="1">
    <location>
        <begin position="327"/>
        <end position="373"/>
    </location>
</feature>
<feature type="compositionally biased region" description="Acidic residues" evidence="1">
    <location>
        <begin position="327"/>
        <end position="336"/>
    </location>
</feature>
<comment type="caution">
    <text evidence="2">The sequence shown here is derived from an EMBL/GenBank/DDBJ whole genome shotgun (WGS) entry which is preliminary data.</text>
</comment>
<accession>A0A836BXA8</accession>
<dbReference type="EMBL" id="JAEHOE010000057">
    <property type="protein sequence ID" value="KAG2491023.1"/>
    <property type="molecule type" value="Genomic_DNA"/>
</dbReference>
<reference evidence="2" key="1">
    <citation type="journal article" date="2020" name="bioRxiv">
        <title>Comparative genomics of Chlamydomonas.</title>
        <authorList>
            <person name="Craig R.J."/>
            <person name="Hasan A.R."/>
            <person name="Ness R.W."/>
            <person name="Keightley P.D."/>
        </authorList>
    </citation>
    <scope>NUCLEOTIDE SEQUENCE</scope>
    <source>
        <strain evidence="2">CCAP 11/70</strain>
    </source>
</reference>
<feature type="compositionally biased region" description="Acidic residues" evidence="1">
    <location>
        <begin position="344"/>
        <end position="360"/>
    </location>
</feature>
<dbReference type="InterPro" id="IPR052050">
    <property type="entry name" value="SecEffector_AnkRepeat"/>
</dbReference>
<evidence type="ECO:0000313" key="3">
    <source>
        <dbReference type="Proteomes" id="UP000612055"/>
    </source>
</evidence>
<proteinExistence type="predicted"/>
<dbReference type="Proteomes" id="UP000612055">
    <property type="component" value="Unassembled WGS sequence"/>
</dbReference>
<organism evidence="2 3">
    <name type="scientific">Edaphochlamys debaryana</name>
    <dbReference type="NCBI Taxonomy" id="47281"/>
    <lineage>
        <taxon>Eukaryota</taxon>
        <taxon>Viridiplantae</taxon>
        <taxon>Chlorophyta</taxon>
        <taxon>core chlorophytes</taxon>
        <taxon>Chlorophyceae</taxon>
        <taxon>CS clade</taxon>
        <taxon>Chlamydomonadales</taxon>
        <taxon>Chlamydomonadales incertae sedis</taxon>
        <taxon>Edaphochlamys</taxon>
    </lineage>
</organism>
<sequence length="373" mass="40794">MTKPRRSWGYAAAALPDGAARLQWLASTHGYQPNAECLLRALAAPGGSVETVRWLLSEEVEGRTSGGLSKIAACAGLEKLRLLREGGRLRHLGAALLYALRAGDAHAASAAWLLELCRSHPDGQFELTARHLASAARSGSVRLLAWLREEGCPMGAWAWDRLDRAVETRQRVGVVASGCEAALEWLAEAGCPMPTNGMPYVTAACSGDMRTLEVLRRVGMPLGPQNGIAFKAAIGGRAREAAAPLPVLQWLVEAGMPVRWDKASEESRLYRSGPEREEVRAWLKEQRAAARQRGEAVSMKEEAEEEEYKKCEFGFLCRRIYEEKGWEDEFDSDMGDVDDKHWDDDVDESDDGDGDDDEEGGQGAPEGDAQEQA</sequence>
<protein>
    <recommendedName>
        <fullName evidence="4">Ankyrin repeat protein</fullName>
    </recommendedName>
</protein>
<dbReference type="OrthoDB" id="63514at2759"/>
<keyword evidence="3" id="KW-1185">Reference proteome</keyword>
<dbReference type="PANTHER" id="PTHR46586">
    <property type="entry name" value="ANKYRIN REPEAT-CONTAINING PROTEIN"/>
    <property type="match status" value="1"/>
</dbReference>